<dbReference type="Pfam" id="PF00069">
    <property type="entry name" value="Pkinase"/>
    <property type="match status" value="1"/>
</dbReference>
<dbReference type="InterPro" id="IPR017441">
    <property type="entry name" value="Protein_kinase_ATP_BS"/>
</dbReference>
<gene>
    <name evidence="18" type="ORF">KI387_010999</name>
</gene>
<comment type="similarity">
    <text evidence="2">Belongs to the protein kinase superfamily. Ser/Thr protein kinase family.</text>
</comment>
<feature type="binding site" evidence="15">
    <location>
        <position position="717"/>
    </location>
    <ligand>
        <name>ATP</name>
        <dbReference type="ChEBI" id="CHEBI:30616"/>
    </ligand>
</feature>
<dbReference type="PANTHER" id="PTHR27008:SF281">
    <property type="entry name" value="OS06G0186100 PROTEIN"/>
    <property type="match status" value="1"/>
</dbReference>
<dbReference type="SMART" id="SM00220">
    <property type="entry name" value="S_TKc"/>
    <property type="match status" value="1"/>
</dbReference>
<evidence type="ECO:0000256" key="4">
    <source>
        <dbReference type="ARBA" id="ARBA00022679"/>
    </source>
</evidence>
<dbReference type="InterPro" id="IPR003591">
    <property type="entry name" value="Leu-rich_rpt_typical-subtyp"/>
</dbReference>
<evidence type="ECO:0000256" key="3">
    <source>
        <dbReference type="ARBA" id="ARBA00022614"/>
    </source>
</evidence>
<dbReference type="InterPro" id="IPR013210">
    <property type="entry name" value="LRR_N_plant-typ"/>
</dbReference>
<dbReference type="GO" id="GO:0004672">
    <property type="term" value="F:protein kinase activity"/>
    <property type="evidence" value="ECO:0007669"/>
    <property type="project" value="InterPro"/>
</dbReference>
<comment type="subcellular location">
    <subcellularLocation>
        <location evidence="1">Membrane</location>
        <topology evidence="1">Single-pass type I membrane protein</topology>
    </subcellularLocation>
</comment>
<reference evidence="18 19" key="1">
    <citation type="journal article" date="2021" name="Nat. Plants">
        <title>The Taxus genome provides insights into paclitaxel biosynthesis.</title>
        <authorList>
            <person name="Xiong X."/>
            <person name="Gou J."/>
            <person name="Liao Q."/>
            <person name="Li Y."/>
            <person name="Zhou Q."/>
            <person name="Bi G."/>
            <person name="Li C."/>
            <person name="Du R."/>
            <person name="Wang X."/>
            <person name="Sun T."/>
            <person name="Guo L."/>
            <person name="Liang H."/>
            <person name="Lu P."/>
            <person name="Wu Y."/>
            <person name="Zhang Z."/>
            <person name="Ro D.K."/>
            <person name="Shang Y."/>
            <person name="Huang S."/>
            <person name="Yan J."/>
        </authorList>
    </citation>
    <scope>NUCLEOTIDE SEQUENCE [LARGE SCALE GENOMIC DNA]</scope>
    <source>
        <strain evidence="18">Ta-2019</strain>
    </source>
</reference>
<dbReference type="PROSITE" id="PS50011">
    <property type="entry name" value="PROTEIN_KINASE_DOM"/>
    <property type="match status" value="1"/>
</dbReference>
<dbReference type="Pfam" id="PF08263">
    <property type="entry name" value="LRRNT_2"/>
    <property type="match status" value="1"/>
</dbReference>
<evidence type="ECO:0000256" key="14">
    <source>
        <dbReference type="ARBA" id="ARBA00023180"/>
    </source>
</evidence>
<dbReference type="SUPFAM" id="SSF56112">
    <property type="entry name" value="Protein kinase-like (PK-like)"/>
    <property type="match status" value="1"/>
</dbReference>
<organism evidence="18 19">
    <name type="scientific">Taxus chinensis</name>
    <name type="common">Chinese yew</name>
    <name type="synonym">Taxus wallichiana var. chinensis</name>
    <dbReference type="NCBI Taxonomy" id="29808"/>
    <lineage>
        <taxon>Eukaryota</taxon>
        <taxon>Viridiplantae</taxon>
        <taxon>Streptophyta</taxon>
        <taxon>Embryophyta</taxon>
        <taxon>Tracheophyta</taxon>
        <taxon>Spermatophyta</taxon>
        <taxon>Pinopsida</taxon>
        <taxon>Pinidae</taxon>
        <taxon>Conifers II</taxon>
        <taxon>Cupressales</taxon>
        <taxon>Taxaceae</taxon>
        <taxon>Taxus</taxon>
    </lineage>
</organism>
<name>A0AA38FLW3_TAXCH</name>
<dbReference type="PROSITE" id="PS00107">
    <property type="entry name" value="PROTEIN_KINASE_ATP"/>
    <property type="match status" value="1"/>
</dbReference>
<keyword evidence="11 16" id="KW-1133">Transmembrane helix</keyword>
<dbReference type="InterPro" id="IPR032675">
    <property type="entry name" value="LRR_dom_sf"/>
</dbReference>
<keyword evidence="6" id="KW-0732">Signal</keyword>
<feature type="non-terminal residue" evidence="18">
    <location>
        <position position="868"/>
    </location>
</feature>
<feature type="domain" description="Protein kinase" evidence="17">
    <location>
        <begin position="689"/>
        <end position="868"/>
    </location>
</feature>
<dbReference type="Pfam" id="PF13855">
    <property type="entry name" value="LRR_8"/>
    <property type="match status" value="1"/>
</dbReference>
<keyword evidence="3" id="KW-0433">Leucine-rich repeat</keyword>
<keyword evidence="13" id="KW-0675">Receptor</keyword>
<dbReference type="InterPro" id="IPR011009">
    <property type="entry name" value="Kinase-like_dom_sf"/>
</dbReference>
<feature type="non-terminal residue" evidence="18">
    <location>
        <position position="1"/>
    </location>
</feature>
<dbReference type="SMART" id="SM00369">
    <property type="entry name" value="LRR_TYP"/>
    <property type="match status" value="7"/>
</dbReference>
<evidence type="ECO:0000313" key="19">
    <source>
        <dbReference type="Proteomes" id="UP000824469"/>
    </source>
</evidence>
<dbReference type="InterPro" id="IPR051809">
    <property type="entry name" value="Plant_receptor-like_S/T_kinase"/>
</dbReference>
<evidence type="ECO:0000256" key="9">
    <source>
        <dbReference type="ARBA" id="ARBA00022777"/>
    </source>
</evidence>
<evidence type="ECO:0000256" key="8">
    <source>
        <dbReference type="ARBA" id="ARBA00022741"/>
    </source>
</evidence>
<dbReference type="FunFam" id="3.30.200.20:FF:000661">
    <property type="entry name" value="Serine-threonine protein kinase plant-type"/>
    <property type="match status" value="1"/>
</dbReference>
<evidence type="ECO:0000256" key="7">
    <source>
        <dbReference type="ARBA" id="ARBA00022737"/>
    </source>
</evidence>
<dbReference type="GO" id="GO:0016020">
    <property type="term" value="C:membrane"/>
    <property type="evidence" value="ECO:0007669"/>
    <property type="project" value="UniProtKB-SubCell"/>
</dbReference>
<dbReference type="InterPro" id="IPR000719">
    <property type="entry name" value="Prot_kinase_dom"/>
</dbReference>
<dbReference type="InterPro" id="IPR001611">
    <property type="entry name" value="Leu-rich_rpt"/>
</dbReference>
<evidence type="ECO:0000256" key="10">
    <source>
        <dbReference type="ARBA" id="ARBA00022840"/>
    </source>
</evidence>
<dbReference type="FunFam" id="3.80.10.10:FF:000101">
    <property type="entry name" value="LRR receptor-like serine/threonine-protein kinase ERECTA"/>
    <property type="match status" value="1"/>
</dbReference>
<evidence type="ECO:0000256" key="11">
    <source>
        <dbReference type="ARBA" id="ARBA00022989"/>
    </source>
</evidence>
<dbReference type="FunFam" id="3.80.10.10:FF:000041">
    <property type="entry name" value="LRR receptor-like serine/threonine-protein kinase ERECTA"/>
    <property type="match status" value="1"/>
</dbReference>
<comment type="caution">
    <text evidence="18">The sequence shown here is derived from an EMBL/GenBank/DDBJ whole genome shotgun (WGS) entry which is preliminary data.</text>
</comment>
<evidence type="ECO:0000256" key="5">
    <source>
        <dbReference type="ARBA" id="ARBA00022692"/>
    </source>
</evidence>
<keyword evidence="10 15" id="KW-0067">ATP-binding</keyword>
<evidence type="ECO:0000256" key="15">
    <source>
        <dbReference type="PROSITE-ProRule" id="PRU10141"/>
    </source>
</evidence>
<keyword evidence="19" id="KW-1185">Reference proteome</keyword>
<evidence type="ECO:0000259" key="17">
    <source>
        <dbReference type="PROSITE" id="PS50011"/>
    </source>
</evidence>
<dbReference type="SUPFAM" id="SSF52058">
    <property type="entry name" value="L domain-like"/>
    <property type="match status" value="2"/>
</dbReference>
<dbReference type="EMBL" id="JAHRHJ020000008">
    <property type="protein sequence ID" value="KAH9306595.1"/>
    <property type="molecule type" value="Genomic_DNA"/>
</dbReference>
<dbReference type="InterPro" id="IPR008271">
    <property type="entry name" value="Ser/Thr_kinase_AS"/>
</dbReference>
<dbReference type="Gene3D" id="3.30.200.20">
    <property type="entry name" value="Phosphorylase Kinase, domain 1"/>
    <property type="match status" value="1"/>
</dbReference>
<dbReference type="Proteomes" id="UP000824469">
    <property type="component" value="Unassembled WGS sequence"/>
</dbReference>
<feature type="transmembrane region" description="Helical" evidence="16">
    <location>
        <begin position="636"/>
        <end position="656"/>
    </location>
</feature>
<keyword evidence="8 15" id="KW-0547">Nucleotide-binding</keyword>
<keyword evidence="14" id="KW-0325">Glycoprotein</keyword>
<dbReference type="GO" id="GO:0005524">
    <property type="term" value="F:ATP binding"/>
    <property type="evidence" value="ECO:0007669"/>
    <property type="project" value="UniProtKB-UniRule"/>
</dbReference>
<protein>
    <recommendedName>
        <fullName evidence="17">Protein kinase domain-containing protein</fullName>
    </recommendedName>
</protein>
<evidence type="ECO:0000256" key="6">
    <source>
        <dbReference type="ARBA" id="ARBA00022729"/>
    </source>
</evidence>
<dbReference type="OMA" id="GCKEVEY"/>
<dbReference type="FunFam" id="3.80.10.10:FF:000095">
    <property type="entry name" value="LRR receptor-like serine/threonine-protein kinase GSO1"/>
    <property type="match status" value="1"/>
</dbReference>
<evidence type="ECO:0000256" key="13">
    <source>
        <dbReference type="ARBA" id="ARBA00023170"/>
    </source>
</evidence>
<dbReference type="PROSITE" id="PS00108">
    <property type="entry name" value="PROTEIN_KINASE_ST"/>
    <property type="match status" value="1"/>
</dbReference>
<evidence type="ECO:0000256" key="1">
    <source>
        <dbReference type="ARBA" id="ARBA00004479"/>
    </source>
</evidence>
<keyword evidence="5 16" id="KW-0812">Transmembrane</keyword>
<evidence type="ECO:0000256" key="12">
    <source>
        <dbReference type="ARBA" id="ARBA00023136"/>
    </source>
</evidence>
<keyword evidence="12 16" id="KW-0472">Membrane</keyword>
<keyword evidence="4" id="KW-0808">Transferase</keyword>
<dbReference type="Gene3D" id="1.10.510.10">
    <property type="entry name" value="Transferase(Phosphotransferase) domain 1"/>
    <property type="match status" value="1"/>
</dbReference>
<evidence type="ECO:0000256" key="2">
    <source>
        <dbReference type="ARBA" id="ARBA00008684"/>
    </source>
</evidence>
<accession>A0AA38FLW3</accession>
<evidence type="ECO:0000313" key="18">
    <source>
        <dbReference type="EMBL" id="KAH9306595.1"/>
    </source>
</evidence>
<dbReference type="AlphaFoldDB" id="A0AA38FLW3"/>
<proteinExistence type="inferred from homology"/>
<dbReference type="Gene3D" id="3.80.10.10">
    <property type="entry name" value="Ribonuclease Inhibitor"/>
    <property type="match status" value="5"/>
</dbReference>
<keyword evidence="9" id="KW-0418">Kinase</keyword>
<evidence type="ECO:0000256" key="16">
    <source>
        <dbReference type="SAM" id="Phobius"/>
    </source>
</evidence>
<sequence>ALLAFKSAIEYDQNNSFITWTPNVSFCNWNGVTCSLRRHRVVSLNLSTVGLEGTISPFIGNLSFLRILNLSANNLHGHIPSQLGSLSRLRELYLYINQLQGSIPPTLSACLSLRVINLLQNNLVGNIPPALGFLPNLQFIQFSRNNLTGNIPNTLGNISSLDTIDLRQNKLDGPVPWELGMLNQLRRLNLGFNLLTGEIPSSLSNCTNLQRLGMVDNYLSGEIPWELCSKNTLLTGLFLGGNRFSGRIPLTLFNCSQLEIMDLSQNQMSGIIPPELGKLHALTRLNLYENQFVSGSTTNLPILTALTNCPLLNHIDLSLNHLTGVMPSSVGQLPQTLEKLYFSFNKIGGEIPPQIGNLTNLTLLALDGNIFTGTIPSTITKLQRMERLYLSYNNLQGNIPIEIGQLKHIGILSFIGNKLSGNIPDSLAELQQIRELYLGDNLLTGSIPASLGDCLNLQYLDLSYNKLSGQIPPSVAGLPNLAFYFNLSNNLLEGSFPSEISKMEKVQPIDISANRLTGHIPDAIGSCAALEYLNLSYNEFNGPIPDSLRKIQYLQYLDFSSNNLSGRIPMSLDDIKALQHLNFSSNKLSGEVPQEGVFKKLDATSFIGNPDLCGPWVKLPPCSAPKHKSLRHLKRILIPIGAVVFVTCCALVGYFWRRYYKRPQMASNPFEVGPQKISYEELLMATDGFSEANLLGIGAFGKVFKGVLKDGTMVAVKVLNMQREDAYKSFDRECNVLRRVRHRNLLRIITIYSDPEFKVLIFPLVQNGSLYKVLYRTGEQSSQGQVRKLNLAQRLNIAMDIVRGMEYLHHHCFVQVIHCDLKPGNVLLGEDMTAYLIDFGISRLCLGNSLNSYTSTHALKGSIGYIAP</sequence>
<dbReference type="Pfam" id="PF00560">
    <property type="entry name" value="LRR_1"/>
    <property type="match status" value="9"/>
</dbReference>
<keyword evidence="7" id="KW-0677">Repeat</keyword>
<dbReference type="PANTHER" id="PTHR27008">
    <property type="entry name" value="OS04G0122200 PROTEIN"/>
    <property type="match status" value="1"/>
</dbReference>